<dbReference type="Pfam" id="PF05222">
    <property type="entry name" value="AlaDh_PNT_N"/>
    <property type="match status" value="1"/>
</dbReference>
<evidence type="ECO:0000256" key="2">
    <source>
        <dbReference type="ARBA" id="ARBA00023154"/>
    </source>
</evidence>
<dbReference type="InterPro" id="IPR051168">
    <property type="entry name" value="AASS"/>
</dbReference>
<keyword evidence="1" id="KW-0560">Oxidoreductase</keyword>
<sequence length="246" mass="27096">MLRALTIGIRREDPLRIWERRCPLSPHAVHALLQEFDGLRVLVQPCERRIWTMDEFLQAGALPHPTLAPAHIVLGIKETPIPELTHLVSPLPHGPTSVPRTHMMFSHTHKGQSYNMALLDNFVSRPGLTEQFLKPRLIDYELLKDREGKRTVGFGWFAGVAGALESLAALAHAHLELGIATPFLASLSPADPILFTHVPRSQSTPRPHTHPSLPSLLSSLHTLVGDRIAHEGTPRVLGPIVIGVTG</sequence>
<accession>A0A2R6NEF0</accession>
<dbReference type="SMART" id="SM01003">
    <property type="entry name" value="AlaDh_PNT_N"/>
    <property type="match status" value="1"/>
</dbReference>
<dbReference type="PANTHER" id="PTHR11133:SF23">
    <property type="entry name" value="SACCHAROPINE DEHYDROGENASE [NAD(+), L-LYSINE-FORMING]"/>
    <property type="match status" value="1"/>
</dbReference>
<dbReference type="STRING" id="98765.A0A2R6NEF0"/>
<keyword evidence="2" id="KW-0457">Lysine biosynthesis</keyword>
<dbReference type="EMBL" id="MLYV02001334">
    <property type="protein sequence ID" value="PSR70716.1"/>
    <property type="molecule type" value="Genomic_DNA"/>
</dbReference>
<comment type="caution">
    <text evidence="4">The sequence shown here is derived from an EMBL/GenBank/DDBJ whole genome shotgun (WGS) entry which is preliminary data.</text>
</comment>
<evidence type="ECO:0000256" key="1">
    <source>
        <dbReference type="ARBA" id="ARBA00023002"/>
    </source>
</evidence>
<dbReference type="Proteomes" id="UP000186601">
    <property type="component" value="Unassembled WGS sequence"/>
</dbReference>
<dbReference type="PANTHER" id="PTHR11133">
    <property type="entry name" value="SACCHAROPINE DEHYDROGENASE"/>
    <property type="match status" value="1"/>
</dbReference>
<dbReference type="GO" id="GO:0005737">
    <property type="term" value="C:cytoplasm"/>
    <property type="evidence" value="ECO:0007669"/>
    <property type="project" value="TreeGrafter"/>
</dbReference>
<gene>
    <name evidence="4" type="ORF">PHLCEN_2v13409</name>
</gene>
<evidence type="ECO:0000313" key="4">
    <source>
        <dbReference type="EMBL" id="PSR70716.1"/>
    </source>
</evidence>
<feature type="domain" description="Alanine dehydrogenase/pyridine nucleotide transhydrogenase N-terminal" evidence="3">
    <location>
        <begin position="8"/>
        <end position="161"/>
    </location>
</feature>
<keyword evidence="2" id="KW-0028">Amino-acid biosynthesis</keyword>
<reference evidence="4 5" key="1">
    <citation type="submission" date="2018-02" db="EMBL/GenBank/DDBJ databases">
        <title>Genome sequence of the basidiomycete white-rot fungus Phlebia centrifuga.</title>
        <authorList>
            <person name="Granchi Z."/>
            <person name="Peng M."/>
            <person name="de Vries R.P."/>
            <person name="Hilden K."/>
            <person name="Makela M.R."/>
            <person name="Grigoriev I."/>
            <person name="Riley R."/>
        </authorList>
    </citation>
    <scope>NUCLEOTIDE SEQUENCE [LARGE SCALE GENOMIC DNA]</scope>
    <source>
        <strain evidence="4 5">FBCC195</strain>
    </source>
</reference>
<dbReference type="GO" id="GO:0004753">
    <property type="term" value="F:saccharopine dehydrogenase activity"/>
    <property type="evidence" value="ECO:0007669"/>
    <property type="project" value="TreeGrafter"/>
</dbReference>
<keyword evidence="5" id="KW-1185">Reference proteome</keyword>
<dbReference type="SUPFAM" id="SSF52283">
    <property type="entry name" value="Formate/glycerate dehydrogenase catalytic domain-like"/>
    <property type="match status" value="1"/>
</dbReference>
<evidence type="ECO:0000259" key="3">
    <source>
        <dbReference type="SMART" id="SM01003"/>
    </source>
</evidence>
<evidence type="ECO:0000313" key="5">
    <source>
        <dbReference type="Proteomes" id="UP000186601"/>
    </source>
</evidence>
<proteinExistence type="predicted"/>
<protein>
    <recommendedName>
        <fullName evidence="3">Alanine dehydrogenase/pyridine nucleotide transhydrogenase N-terminal domain-containing protein</fullName>
    </recommendedName>
</protein>
<dbReference type="GO" id="GO:0019878">
    <property type="term" value="P:lysine biosynthetic process via aminoadipic acid"/>
    <property type="evidence" value="ECO:0007669"/>
    <property type="project" value="TreeGrafter"/>
</dbReference>
<dbReference type="OrthoDB" id="10059875at2759"/>
<dbReference type="InterPro" id="IPR007886">
    <property type="entry name" value="AlaDH/PNT_N"/>
</dbReference>
<name>A0A2R6NEF0_9APHY</name>
<organism evidence="4 5">
    <name type="scientific">Hermanssonia centrifuga</name>
    <dbReference type="NCBI Taxonomy" id="98765"/>
    <lineage>
        <taxon>Eukaryota</taxon>
        <taxon>Fungi</taxon>
        <taxon>Dikarya</taxon>
        <taxon>Basidiomycota</taxon>
        <taxon>Agaricomycotina</taxon>
        <taxon>Agaricomycetes</taxon>
        <taxon>Polyporales</taxon>
        <taxon>Meruliaceae</taxon>
        <taxon>Hermanssonia</taxon>
    </lineage>
</organism>
<dbReference type="AlphaFoldDB" id="A0A2R6NEF0"/>
<dbReference type="Gene3D" id="3.40.50.720">
    <property type="entry name" value="NAD(P)-binding Rossmann-like Domain"/>
    <property type="match status" value="1"/>
</dbReference>